<dbReference type="InterPro" id="IPR036291">
    <property type="entry name" value="NAD(P)-bd_dom_sf"/>
</dbReference>
<dbReference type="PANTHER" id="PTHR43391">
    <property type="entry name" value="RETINOL DEHYDROGENASE-RELATED"/>
    <property type="match status" value="1"/>
</dbReference>
<keyword evidence="4" id="KW-1185">Reference proteome</keyword>
<dbReference type="InterPro" id="IPR002347">
    <property type="entry name" value="SDR_fam"/>
</dbReference>
<dbReference type="AlphaFoldDB" id="A0A420BG39"/>
<evidence type="ECO:0000256" key="2">
    <source>
        <dbReference type="ARBA" id="ARBA00023002"/>
    </source>
</evidence>
<comment type="similarity">
    <text evidence="1">Belongs to the short-chain dehydrogenases/reductases (SDR) family.</text>
</comment>
<evidence type="ECO:0000313" key="3">
    <source>
        <dbReference type="EMBL" id="RKE55670.1"/>
    </source>
</evidence>
<reference evidence="3 4" key="1">
    <citation type="submission" date="2018-09" db="EMBL/GenBank/DDBJ databases">
        <title>Genomic Encyclopedia of Type Strains, Phase III (KMG-III): the genomes of soil and plant-associated and newly described type strains.</title>
        <authorList>
            <person name="Whitman W."/>
        </authorList>
    </citation>
    <scope>NUCLEOTIDE SEQUENCE [LARGE SCALE GENOMIC DNA]</scope>
    <source>
        <strain evidence="3 4">CECT 7938</strain>
    </source>
</reference>
<organism evidence="3 4">
    <name type="scientific">Sphingobacterium detergens</name>
    <dbReference type="NCBI Taxonomy" id="1145106"/>
    <lineage>
        <taxon>Bacteria</taxon>
        <taxon>Pseudomonadati</taxon>
        <taxon>Bacteroidota</taxon>
        <taxon>Sphingobacteriia</taxon>
        <taxon>Sphingobacteriales</taxon>
        <taxon>Sphingobacteriaceae</taxon>
        <taxon>Sphingobacterium</taxon>
    </lineage>
</organism>
<comment type="caution">
    <text evidence="3">The sequence shown here is derived from an EMBL/GenBank/DDBJ whole genome shotgun (WGS) entry which is preliminary data.</text>
</comment>
<dbReference type="RefSeq" id="WP_120257433.1">
    <property type="nucleotide sequence ID" value="NZ_RAPY01000001.1"/>
</dbReference>
<evidence type="ECO:0000313" key="4">
    <source>
        <dbReference type="Proteomes" id="UP000286246"/>
    </source>
</evidence>
<proteinExistence type="inferred from homology"/>
<dbReference type="Gene3D" id="3.40.50.720">
    <property type="entry name" value="NAD(P)-binding Rossmann-like Domain"/>
    <property type="match status" value="1"/>
</dbReference>
<dbReference type="PRINTS" id="PR00081">
    <property type="entry name" value="GDHRDH"/>
</dbReference>
<evidence type="ECO:0000256" key="1">
    <source>
        <dbReference type="ARBA" id="ARBA00006484"/>
    </source>
</evidence>
<dbReference type="SUPFAM" id="SSF51735">
    <property type="entry name" value="NAD(P)-binding Rossmann-fold domains"/>
    <property type="match status" value="1"/>
</dbReference>
<dbReference type="PANTHER" id="PTHR43391:SF94">
    <property type="entry name" value="OXIDOREDUCTASE-RELATED"/>
    <property type="match status" value="1"/>
</dbReference>
<dbReference type="GO" id="GO:0016491">
    <property type="term" value="F:oxidoreductase activity"/>
    <property type="evidence" value="ECO:0007669"/>
    <property type="project" value="UniProtKB-KW"/>
</dbReference>
<dbReference type="Proteomes" id="UP000286246">
    <property type="component" value="Unassembled WGS sequence"/>
</dbReference>
<dbReference type="Pfam" id="PF00106">
    <property type="entry name" value="adh_short"/>
    <property type="match status" value="1"/>
</dbReference>
<sequence>MEKKTYLIFGISKGLGRAITLHLPDPSDVIFGVSRSEPDYLEDNANVCWVPADLSNPVEAVNAIKDRIKNTKIDYFIYNVGIWENNAFSDDYDFASSPVAEISGLINTNVTSCILNIQSALENLKQAENAKIILIGSTWGLDNHNGREVAFSATKFALRGVVHALREQLRPDQIAVSILNLGYLATAPDEENNLEMPTHETNDDLIPLSDVIQALRFIISTSKASCVKEIHMPAMNDRNV</sequence>
<dbReference type="CDD" id="cd05233">
    <property type="entry name" value="SDR_c"/>
    <property type="match status" value="1"/>
</dbReference>
<name>A0A420BG39_SPHD1</name>
<dbReference type="OrthoDB" id="9808814at2"/>
<protein>
    <submittedName>
        <fullName evidence="3">Short-subunit dehydrogenase</fullName>
    </submittedName>
</protein>
<accession>A0A420BG39</accession>
<dbReference type="EMBL" id="RAPY01000001">
    <property type="protein sequence ID" value="RKE55670.1"/>
    <property type="molecule type" value="Genomic_DNA"/>
</dbReference>
<keyword evidence="2" id="KW-0560">Oxidoreductase</keyword>
<gene>
    <name evidence="3" type="ORF">DFQ12_0506</name>
</gene>